<dbReference type="GeneID" id="96799372"/>
<protein>
    <recommendedName>
        <fullName evidence="4">Lipoprotein</fullName>
    </recommendedName>
</protein>
<dbReference type="Proteomes" id="UP001621706">
    <property type="component" value="Unassembled WGS sequence"/>
</dbReference>
<dbReference type="RefSeq" id="WP_088397531.1">
    <property type="nucleotide sequence ID" value="NZ_CP067377.1"/>
</dbReference>
<name>A0ABW8P4E8_9FLAO</name>
<evidence type="ECO:0008006" key="4">
    <source>
        <dbReference type="Google" id="ProtNLM"/>
    </source>
</evidence>
<dbReference type="EMBL" id="JAZGZP010000001">
    <property type="protein sequence ID" value="MFK6999390.1"/>
    <property type="molecule type" value="Genomic_DNA"/>
</dbReference>
<comment type="caution">
    <text evidence="2">The sequence shown here is derived from an EMBL/GenBank/DDBJ whole genome shotgun (WGS) entry which is preliminary data.</text>
</comment>
<keyword evidence="3" id="KW-1185">Reference proteome</keyword>
<reference evidence="2 3" key="1">
    <citation type="submission" date="2024-02" db="EMBL/GenBank/DDBJ databases">
        <title>Comparative Genomic Analysis of Flavobacterium Species Causing Columnaris Disease of Freshwater Fish in Thailand: Insights into Virulence and Resistance Mechanisms.</title>
        <authorList>
            <person name="Nguyen D."/>
            <person name="Chokmangmeepisarn P."/>
            <person name="Khianchaikhan K."/>
            <person name="Morishita M."/>
            <person name="Bunnoy A."/>
            <person name="Rodkhum C."/>
        </authorList>
    </citation>
    <scope>NUCLEOTIDE SEQUENCE [LARGE SCALE GENOMIC DNA]</scope>
    <source>
        <strain evidence="2 3">CNRT2201</strain>
    </source>
</reference>
<proteinExistence type="predicted"/>
<gene>
    <name evidence="2" type="ORF">V3I07_00625</name>
</gene>
<keyword evidence="1" id="KW-0175">Coiled coil</keyword>
<accession>A0ABW8P4E8</accession>
<dbReference type="PROSITE" id="PS51257">
    <property type="entry name" value="PROKAR_LIPOPROTEIN"/>
    <property type="match status" value="1"/>
</dbReference>
<organism evidence="2 3">
    <name type="scientific">Flavobacterium oreochromis</name>
    <dbReference type="NCBI Taxonomy" id="2906078"/>
    <lineage>
        <taxon>Bacteria</taxon>
        <taxon>Pseudomonadati</taxon>
        <taxon>Bacteroidota</taxon>
        <taxon>Flavobacteriia</taxon>
        <taxon>Flavobacteriales</taxon>
        <taxon>Flavobacteriaceae</taxon>
        <taxon>Flavobacterium</taxon>
    </lineage>
</organism>
<feature type="coiled-coil region" evidence="1">
    <location>
        <begin position="89"/>
        <end position="116"/>
    </location>
</feature>
<sequence length="176" mass="20046">MKKIALTLFSVFILLVSCKCKKTTLTTSGTTVVTDEKNKPIDTSIKSVENSITNKQEKGMFVEYIANTRGYYLKIKLTNDALSYTENREEEHLREIKLTNTQINELQNLLSQINLKELNKLKAPTQLRYHDGAPHADLKITKDGQEYQSAGFDHGYPPVEIEKFVSKLVSYIKSNN</sequence>
<evidence type="ECO:0000313" key="3">
    <source>
        <dbReference type="Proteomes" id="UP001621706"/>
    </source>
</evidence>
<evidence type="ECO:0000313" key="2">
    <source>
        <dbReference type="EMBL" id="MFK6999390.1"/>
    </source>
</evidence>
<evidence type="ECO:0000256" key="1">
    <source>
        <dbReference type="SAM" id="Coils"/>
    </source>
</evidence>